<reference evidence="8" key="1">
    <citation type="submission" date="2007-04" db="EMBL/GenBank/DDBJ databases">
        <title>Annotation of Pediculus humanus corporis strain USDA.</title>
        <authorList>
            <person name="Kirkness E."/>
            <person name="Hannick L."/>
            <person name="Hass B."/>
            <person name="Bruggner R."/>
            <person name="Lawson D."/>
            <person name="Bidwell S."/>
            <person name="Joardar V."/>
            <person name="Caler E."/>
            <person name="Walenz B."/>
            <person name="Inman J."/>
            <person name="Schobel S."/>
            <person name="Galinsky K."/>
            <person name="Amedeo P."/>
            <person name="Strausberg R."/>
        </authorList>
    </citation>
    <scope>NUCLEOTIDE SEQUENCE</scope>
    <source>
        <strain evidence="8">USDA</strain>
    </source>
</reference>
<feature type="region of interest" description="Disordered" evidence="5">
    <location>
        <begin position="298"/>
        <end position="317"/>
    </location>
</feature>
<dbReference type="Proteomes" id="UP000009046">
    <property type="component" value="Unassembled WGS sequence"/>
</dbReference>
<protein>
    <submittedName>
        <fullName evidence="8 9">Axoneme-associated protein mst101, putative</fullName>
    </submittedName>
</protein>
<dbReference type="Pfam" id="PF07808">
    <property type="entry name" value="RED_N"/>
    <property type="match status" value="1"/>
</dbReference>
<comment type="subcellular location">
    <subcellularLocation>
        <location evidence="1">Nucleus</location>
    </subcellularLocation>
</comment>
<dbReference type="GO" id="GO:0005634">
    <property type="term" value="C:nucleus"/>
    <property type="evidence" value="ECO:0007669"/>
    <property type="project" value="UniProtKB-SubCell"/>
</dbReference>
<evidence type="ECO:0000313" key="9">
    <source>
        <dbReference type="EnsemblMetazoa" id="PHUM269260-PA"/>
    </source>
</evidence>
<evidence type="ECO:0000259" key="6">
    <source>
        <dbReference type="Pfam" id="PF07807"/>
    </source>
</evidence>
<name>E0VKU6_PEDHC</name>
<feature type="compositionally biased region" description="Basic and acidic residues" evidence="5">
    <location>
        <begin position="84"/>
        <end position="109"/>
    </location>
</feature>
<sequence>MPEFENFEDDHNDRSSRLTNDDFRRLLMTPRSSVPASTPLNISANSSRDRDGPKNTINMASSTSESEDKAERRRKKKSFYAKLKKQEEDKMAELAEKYRDRAKERREGANPDYQVEDPLTGASGYRAVAPDIKSGLDAAERRRQMIQESKFLGGDMEHTHLVKGLDYALLQKVRSEIQLRETEGEEEAEKMINNAALKKEKKKTKDDTEDLQFKTVLAKNVHRFAIRSKTIEKNELFAPGRMAYCIDLEDELADSDIPTTLIRSKADVPQLEQSAILTTNDIVINKLAQILSYLRQGSRHGKKGKRKDKGKERGKVTDESIYGDIGDYVPSMVKDKTKSLEKKRGNYFEKPEDDNKKAWDYVRPKSDNSVSNKKEKSRDGGSEGIHKTAAQLLTKLAAEPEGYAECYPGLDEMQDAIEDSDDEVDYTKMDLGKKKGPIGRWDFDTQEEYSQYMNNKEALPKAAFQYGVKMADGRRTRTKTKEKNEKQQLDREWNKIQNIIQKRKVPANKDEVSEFKIPRY</sequence>
<organism>
    <name type="scientific">Pediculus humanus subsp. corporis</name>
    <name type="common">Body louse</name>
    <dbReference type="NCBI Taxonomy" id="121224"/>
    <lineage>
        <taxon>Eukaryota</taxon>
        <taxon>Metazoa</taxon>
        <taxon>Ecdysozoa</taxon>
        <taxon>Arthropoda</taxon>
        <taxon>Hexapoda</taxon>
        <taxon>Insecta</taxon>
        <taxon>Pterygota</taxon>
        <taxon>Neoptera</taxon>
        <taxon>Paraneoptera</taxon>
        <taxon>Psocodea</taxon>
        <taxon>Troctomorpha</taxon>
        <taxon>Phthiraptera</taxon>
        <taxon>Anoplura</taxon>
        <taxon>Pediculidae</taxon>
        <taxon>Pediculus</taxon>
    </lineage>
</organism>
<keyword evidence="10" id="KW-1185">Reference proteome</keyword>
<reference evidence="8" key="2">
    <citation type="submission" date="2007-04" db="EMBL/GenBank/DDBJ databases">
        <title>The genome of the human body louse.</title>
        <authorList>
            <consortium name="The Human Body Louse Genome Consortium"/>
            <person name="Kirkness E."/>
            <person name="Walenz B."/>
            <person name="Hass B."/>
            <person name="Bruggner R."/>
            <person name="Strausberg R."/>
        </authorList>
    </citation>
    <scope>NUCLEOTIDE SEQUENCE</scope>
    <source>
        <strain evidence="8">USDA</strain>
    </source>
</reference>
<proteinExistence type="inferred from homology"/>
<evidence type="ECO:0000256" key="4">
    <source>
        <dbReference type="ARBA" id="ARBA00023242"/>
    </source>
</evidence>
<dbReference type="OMA" id="WQQTNGY"/>
<feature type="compositionally biased region" description="Basic residues" evidence="5">
    <location>
        <begin position="298"/>
        <end position="308"/>
    </location>
</feature>
<feature type="region of interest" description="Disordered" evidence="5">
    <location>
        <begin position="358"/>
        <end position="385"/>
    </location>
</feature>
<evidence type="ECO:0000256" key="5">
    <source>
        <dbReference type="SAM" id="MobiDB-lite"/>
    </source>
</evidence>
<dbReference type="EMBL" id="AAZO01003108">
    <property type="status" value="NOT_ANNOTATED_CDS"/>
    <property type="molecule type" value="Genomic_DNA"/>
</dbReference>
<evidence type="ECO:0000259" key="7">
    <source>
        <dbReference type="Pfam" id="PF07808"/>
    </source>
</evidence>
<dbReference type="FunCoup" id="E0VKU6">
    <property type="interactions" value="2158"/>
</dbReference>
<dbReference type="VEuPathDB" id="VectorBase:PHUM269260"/>
<dbReference type="PANTHER" id="PTHR12765">
    <property type="entry name" value="RED PROTEIN IK FACTOR CYTOKINE IK"/>
    <property type="match status" value="1"/>
</dbReference>
<keyword evidence="4" id="KW-0539">Nucleus</keyword>
<dbReference type="EMBL" id="DS235250">
    <property type="protein sequence ID" value="EEB14002.1"/>
    <property type="molecule type" value="Genomic_DNA"/>
</dbReference>
<evidence type="ECO:0000313" key="8">
    <source>
        <dbReference type="EMBL" id="EEB14002.1"/>
    </source>
</evidence>
<feature type="compositionally biased region" description="Basic and acidic residues" evidence="5">
    <location>
        <begin position="9"/>
        <end position="25"/>
    </location>
</feature>
<evidence type="ECO:0000256" key="3">
    <source>
        <dbReference type="ARBA" id="ARBA00022737"/>
    </source>
</evidence>
<dbReference type="CTD" id="8238948"/>
<dbReference type="RefSeq" id="XP_002426740.1">
    <property type="nucleotide sequence ID" value="XM_002426695.1"/>
</dbReference>
<feature type="compositionally biased region" description="Basic residues" evidence="5">
    <location>
        <begin position="72"/>
        <end position="83"/>
    </location>
</feature>
<evidence type="ECO:0000256" key="1">
    <source>
        <dbReference type="ARBA" id="ARBA00004123"/>
    </source>
</evidence>
<dbReference type="OrthoDB" id="3366823at2759"/>
<feature type="domain" description="RED-like N-terminal" evidence="7">
    <location>
        <begin position="75"/>
        <end position="308"/>
    </location>
</feature>
<feature type="region of interest" description="Disordered" evidence="5">
    <location>
        <begin position="1"/>
        <end position="119"/>
    </location>
</feature>
<dbReference type="InterPro" id="IPR012916">
    <property type="entry name" value="RED_N"/>
</dbReference>
<feature type="compositionally biased region" description="Polar residues" evidence="5">
    <location>
        <begin position="30"/>
        <end position="46"/>
    </location>
</feature>
<feature type="compositionally biased region" description="Polar residues" evidence="5">
    <location>
        <begin position="55"/>
        <end position="64"/>
    </location>
</feature>
<dbReference type="InterPro" id="IPR039896">
    <property type="entry name" value="Red-like"/>
</dbReference>
<dbReference type="EnsemblMetazoa" id="PHUM269260-RA">
    <property type="protein sequence ID" value="PHUM269260-PA"/>
    <property type="gene ID" value="PHUM269260"/>
</dbReference>
<dbReference type="eggNOG" id="KOG2498">
    <property type="taxonomic scope" value="Eukaryota"/>
</dbReference>
<evidence type="ECO:0000313" key="10">
    <source>
        <dbReference type="Proteomes" id="UP000009046"/>
    </source>
</evidence>
<dbReference type="Pfam" id="PF07807">
    <property type="entry name" value="RED_C"/>
    <property type="match status" value="1"/>
</dbReference>
<reference evidence="9" key="3">
    <citation type="submission" date="2020-05" db="UniProtKB">
        <authorList>
            <consortium name="EnsemblMetazoa"/>
        </authorList>
    </citation>
    <scope>IDENTIFICATION</scope>
    <source>
        <strain evidence="9">USDA</strain>
    </source>
</reference>
<dbReference type="GeneID" id="8238948"/>
<dbReference type="STRING" id="121224.E0VKU6"/>
<dbReference type="InParanoid" id="E0VKU6"/>
<keyword evidence="3" id="KW-0677">Repeat</keyword>
<dbReference type="HOGENOM" id="CLU_026814_2_0_1"/>
<dbReference type="InterPro" id="IPR012492">
    <property type="entry name" value="RED_C"/>
</dbReference>
<feature type="domain" description="Protein RED C-terminal" evidence="6">
    <location>
        <begin position="403"/>
        <end position="511"/>
    </location>
</feature>
<gene>
    <name evidence="9" type="primary">8238948</name>
    <name evidence="8" type="ORF">Phum_PHUM269260</name>
</gene>
<dbReference type="AlphaFoldDB" id="E0VKU6"/>
<evidence type="ECO:0000256" key="2">
    <source>
        <dbReference type="ARBA" id="ARBA00006660"/>
    </source>
</evidence>
<dbReference type="KEGG" id="phu:Phum_PHUM269260"/>
<accession>E0VKU6</accession>
<comment type="similarity">
    <text evidence="2">Belongs to the RED family.</text>
</comment>